<dbReference type="AlphaFoldDB" id="A0AAU9PNZ8"/>
<keyword evidence="9 20" id="KW-0812">Transmembrane</keyword>
<evidence type="ECO:0000256" key="6">
    <source>
        <dbReference type="ARBA" id="ARBA00017659"/>
    </source>
</evidence>
<keyword evidence="11" id="KW-0256">Endoplasmic reticulum</keyword>
<dbReference type="PANTHER" id="PTHR10571">
    <property type="entry name" value="UDP-N-ACETYLGLUCOSAMINE--DOLICHYL-PHOSPHATE N-ACETYLGLUCOSAMINEPHOSPHOTRANSFERASE"/>
    <property type="match status" value="1"/>
</dbReference>
<comment type="subcellular location">
    <subcellularLocation>
        <location evidence="2">Endoplasmic reticulum membrane</location>
        <topology evidence="2">Multi-pass membrane protein</topology>
    </subcellularLocation>
</comment>
<evidence type="ECO:0000256" key="15">
    <source>
        <dbReference type="ARBA" id="ARBA00029567"/>
    </source>
</evidence>
<feature type="region of interest" description="Disordered" evidence="19">
    <location>
        <begin position="20"/>
        <end position="66"/>
    </location>
</feature>
<dbReference type="InterPro" id="IPR000715">
    <property type="entry name" value="Glycosyl_transferase_4"/>
</dbReference>
<feature type="transmembrane region" description="Helical" evidence="20">
    <location>
        <begin position="212"/>
        <end position="234"/>
    </location>
</feature>
<evidence type="ECO:0000256" key="2">
    <source>
        <dbReference type="ARBA" id="ARBA00004477"/>
    </source>
</evidence>
<evidence type="ECO:0000256" key="16">
    <source>
        <dbReference type="ARBA" id="ARBA00033238"/>
    </source>
</evidence>
<evidence type="ECO:0000256" key="9">
    <source>
        <dbReference type="ARBA" id="ARBA00022692"/>
    </source>
</evidence>
<evidence type="ECO:0000256" key="11">
    <source>
        <dbReference type="ARBA" id="ARBA00022824"/>
    </source>
</evidence>
<dbReference type="GO" id="GO:0005789">
    <property type="term" value="C:endoplasmic reticulum membrane"/>
    <property type="evidence" value="ECO:0007669"/>
    <property type="project" value="UniProtKB-SubCell"/>
</dbReference>
<comment type="pathway">
    <text evidence="3">Protein modification; protein glycosylation.</text>
</comment>
<feature type="transmembrane region" description="Helical" evidence="20">
    <location>
        <begin position="105"/>
        <end position="129"/>
    </location>
</feature>
<feature type="compositionally biased region" description="Polar residues" evidence="19">
    <location>
        <begin position="55"/>
        <end position="66"/>
    </location>
</feature>
<dbReference type="EC" id="2.7.8.15" evidence="5"/>
<evidence type="ECO:0000256" key="19">
    <source>
        <dbReference type="SAM" id="MobiDB-lite"/>
    </source>
</evidence>
<dbReference type="GO" id="GO:0046872">
    <property type="term" value="F:metal ion binding"/>
    <property type="evidence" value="ECO:0007669"/>
    <property type="project" value="UniProtKB-KW"/>
</dbReference>
<feature type="transmembrane region" description="Helical" evidence="20">
    <location>
        <begin position="150"/>
        <end position="172"/>
    </location>
</feature>
<dbReference type="EMBL" id="CAKMRJ010005745">
    <property type="protein sequence ID" value="CAH1451729.1"/>
    <property type="molecule type" value="Genomic_DNA"/>
</dbReference>
<feature type="transmembrane region" description="Helical" evidence="20">
    <location>
        <begin position="74"/>
        <end position="93"/>
    </location>
</feature>
<comment type="cofactor">
    <cofactor evidence="1">
        <name>Mg(2+)</name>
        <dbReference type="ChEBI" id="CHEBI:18420"/>
    </cofactor>
</comment>
<dbReference type="PANTHER" id="PTHR10571:SF0">
    <property type="entry name" value="UDP-N-ACETYLGLUCOSAMINE--DOLICHYL-PHOSPHATE N-ACETYLGLUCOSAMINEPHOSPHOTRANSFERASE"/>
    <property type="match status" value="1"/>
</dbReference>
<reference evidence="21 22" key="1">
    <citation type="submission" date="2022-01" db="EMBL/GenBank/DDBJ databases">
        <authorList>
            <person name="Xiong W."/>
            <person name="Schranz E."/>
        </authorList>
    </citation>
    <scope>NUCLEOTIDE SEQUENCE [LARGE SCALE GENOMIC DNA]</scope>
</reference>
<keyword evidence="7" id="KW-0328">Glycosyltransferase</keyword>
<evidence type="ECO:0000256" key="13">
    <source>
        <dbReference type="ARBA" id="ARBA00022989"/>
    </source>
</evidence>
<keyword evidence="22" id="KW-1185">Reference proteome</keyword>
<comment type="caution">
    <text evidence="21">The sequence shown here is derived from an EMBL/GenBank/DDBJ whole genome shotgun (WGS) entry which is preliminary data.</text>
</comment>
<evidence type="ECO:0000256" key="8">
    <source>
        <dbReference type="ARBA" id="ARBA00022679"/>
    </source>
</evidence>
<organism evidence="21 22">
    <name type="scientific">Lactuca virosa</name>
    <dbReference type="NCBI Taxonomy" id="75947"/>
    <lineage>
        <taxon>Eukaryota</taxon>
        <taxon>Viridiplantae</taxon>
        <taxon>Streptophyta</taxon>
        <taxon>Embryophyta</taxon>
        <taxon>Tracheophyta</taxon>
        <taxon>Spermatophyta</taxon>
        <taxon>Magnoliopsida</taxon>
        <taxon>eudicotyledons</taxon>
        <taxon>Gunneridae</taxon>
        <taxon>Pentapetalae</taxon>
        <taxon>asterids</taxon>
        <taxon>campanulids</taxon>
        <taxon>Asterales</taxon>
        <taxon>Asteraceae</taxon>
        <taxon>Cichorioideae</taxon>
        <taxon>Cichorieae</taxon>
        <taxon>Lactucinae</taxon>
        <taxon>Lactuca</taxon>
    </lineage>
</organism>
<evidence type="ECO:0000256" key="4">
    <source>
        <dbReference type="ARBA" id="ARBA00009317"/>
    </source>
</evidence>
<feature type="transmembrane region" description="Helical" evidence="20">
    <location>
        <begin position="184"/>
        <end position="200"/>
    </location>
</feature>
<protein>
    <recommendedName>
        <fullName evidence="6">UDP-N-acetylglucosamine--dolichyl-phosphate N-acetylglucosaminephosphotransferase</fullName>
        <ecNumber evidence="5">2.7.8.15</ecNumber>
    </recommendedName>
    <alternativeName>
        <fullName evidence="15">GlcNAc-1-P transferase</fullName>
    </alternativeName>
    <alternativeName>
        <fullName evidence="16">N-acetylglucosamine-1-phosphate transferase</fullName>
    </alternativeName>
</protein>
<evidence type="ECO:0000256" key="18">
    <source>
        <dbReference type="ARBA" id="ARBA00045078"/>
    </source>
</evidence>
<keyword evidence="13 20" id="KW-1133">Transmembrane helix</keyword>
<evidence type="ECO:0000256" key="5">
    <source>
        <dbReference type="ARBA" id="ARBA00013225"/>
    </source>
</evidence>
<dbReference type="Pfam" id="PF00953">
    <property type="entry name" value="Glycos_transf_4"/>
    <property type="match status" value="1"/>
</dbReference>
<dbReference type="GO" id="GO:0003975">
    <property type="term" value="F:UDP-N-acetylglucosamine-dolichyl-phosphate N-acetylglucosaminephosphotransferase activity"/>
    <property type="evidence" value="ECO:0007669"/>
    <property type="project" value="UniProtKB-EC"/>
</dbReference>
<gene>
    <name evidence="21" type="ORF">LVIROSA_LOCUS37071</name>
</gene>
<evidence type="ECO:0000256" key="3">
    <source>
        <dbReference type="ARBA" id="ARBA00004922"/>
    </source>
</evidence>
<comment type="function">
    <text evidence="17">UDP-N-acetylglucosamine--dolichyl-phosphate N-acetylglucosaminephosphotransferase that operates in the biosynthetic pathway of dolichol-linked oligosaccharides, the glycan precursors employed in protein asparagine (N)-glycosylation. The assembly of dolichol-linked oligosaccharides begins on the cytosolic side of the endoplasmic reticulum membrane and finishes in its lumen. The sequential addition of sugars to dolichol pyrophosphate produces dolichol-linked oligosaccharides containing fourteen sugars, including two GlcNAcs, nine mannoses and three glucoses. Once assembled, the oligosaccharide is transferred from the lipid to nascent proteins by oligosaccharyltransferases. Catalyzes the initial step of dolichol-linked oligosaccharide biosynthesis, transfering GlcNAc-1-P from cytosolic UDP-GlcNAc onto the carrier lipid dolichyl phosphate (P-dolichol), yielding GlcNAc-P-P-dolichol embedded in the cytoplasmic leaflet of the endoplasmic reticulum membrane.</text>
</comment>
<dbReference type="Proteomes" id="UP001157418">
    <property type="component" value="Unassembled WGS sequence"/>
</dbReference>
<evidence type="ECO:0000256" key="7">
    <source>
        <dbReference type="ARBA" id="ARBA00022676"/>
    </source>
</evidence>
<sequence>MTTMKESRDRGFLLQIATVNSKTAKEGQRASAMAARKRGASKQPPPPTESHPKTSESTATSTDPQITPSKPSKIIFFSSIFFLPYLYLIFYHYRIETELKKSILINASLSFAGFFITLMMIPVASRYVLKRNLFGYDINKKGTPQGLVKVPESLGIVVGTVFLVVAILFQYFNFTSDSNWLVEYNAALASICFMILLGFVDDVLDIPWRVKLLLPSIAALPLLMAYAGHTTIMIPKPLVQYNWNRNLGSRMDL</sequence>
<evidence type="ECO:0000256" key="17">
    <source>
        <dbReference type="ARBA" id="ARBA00044717"/>
    </source>
</evidence>
<evidence type="ECO:0000256" key="14">
    <source>
        <dbReference type="ARBA" id="ARBA00023136"/>
    </source>
</evidence>
<keyword evidence="14 20" id="KW-0472">Membrane</keyword>
<evidence type="ECO:0000313" key="21">
    <source>
        <dbReference type="EMBL" id="CAH1451729.1"/>
    </source>
</evidence>
<evidence type="ECO:0000256" key="10">
    <source>
        <dbReference type="ARBA" id="ARBA00022723"/>
    </source>
</evidence>
<keyword evidence="8" id="KW-0808">Transferase</keyword>
<dbReference type="GO" id="GO:0016757">
    <property type="term" value="F:glycosyltransferase activity"/>
    <property type="evidence" value="ECO:0007669"/>
    <property type="project" value="UniProtKB-KW"/>
</dbReference>
<evidence type="ECO:0000256" key="20">
    <source>
        <dbReference type="SAM" id="Phobius"/>
    </source>
</evidence>
<comment type="similarity">
    <text evidence="4">Belongs to the glycosyltransferase 4 family.</text>
</comment>
<proteinExistence type="inferred from homology"/>
<keyword evidence="12" id="KW-0460">Magnesium</keyword>
<evidence type="ECO:0000313" key="22">
    <source>
        <dbReference type="Proteomes" id="UP001157418"/>
    </source>
</evidence>
<dbReference type="GO" id="GO:0006488">
    <property type="term" value="P:dolichol-linked oligosaccharide biosynthetic process"/>
    <property type="evidence" value="ECO:0007669"/>
    <property type="project" value="InterPro"/>
</dbReference>
<evidence type="ECO:0000256" key="1">
    <source>
        <dbReference type="ARBA" id="ARBA00001946"/>
    </source>
</evidence>
<keyword evidence="10" id="KW-0479">Metal-binding</keyword>
<comment type="catalytic activity">
    <reaction evidence="18">
        <text>a di-trans,poly-cis-dolichyl phosphate + UDP-N-acetyl-alpha-D-glucosamine = an N-acetyl-alpha-D-glucosaminyl-diphospho-di-trans,poly-cis-dolichol + UMP</text>
        <dbReference type="Rhea" id="RHEA:13289"/>
        <dbReference type="Rhea" id="RHEA-COMP:19498"/>
        <dbReference type="Rhea" id="RHEA-COMP:19507"/>
        <dbReference type="ChEBI" id="CHEBI:57683"/>
        <dbReference type="ChEBI" id="CHEBI:57705"/>
        <dbReference type="ChEBI" id="CHEBI:57865"/>
        <dbReference type="ChEBI" id="CHEBI:58427"/>
        <dbReference type="EC" id="2.7.8.15"/>
    </reaction>
    <physiologicalReaction direction="left-to-right" evidence="18">
        <dbReference type="Rhea" id="RHEA:13290"/>
    </physiologicalReaction>
</comment>
<dbReference type="InterPro" id="IPR033895">
    <property type="entry name" value="GPT"/>
</dbReference>
<accession>A0AAU9PNZ8</accession>
<evidence type="ECO:0000256" key="12">
    <source>
        <dbReference type="ARBA" id="ARBA00022842"/>
    </source>
</evidence>
<name>A0AAU9PNZ8_9ASTR</name>